<reference evidence="1 2" key="1">
    <citation type="journal article" date="2007" name="PLoS Genet.">
        <title>Patterns and implications of gene gain and loss in the evolution of Prochlorococcus.</title>
        <authorList>
            <person name="Kettler G.C."/>
            <person name="Martiny A.C."/>
            <person name="Huang K."/>
            <person name="Zucker J."/>
            <person name="Coleman M.L."/>
            <person name="Rodrigue S."/>
            <person name="Chen F."/>
            <person name="Lapidus A."/>
            <person name="Ferriera S."/>
            <person name="Johnson J."/>
            <person name="Steglich C."/>
            <person name="Church G.M."/>
            <person name="Richardson P."/>
            <person name="Chisholm S.W."/>
        </authorList>
    </citation>
    <scope>NUCLEOTIDE SEQUENCE [LARGE SCALE GENOMIC DNA]</scope>
    <source>
        <strain evidence="1 2">AS9601</strain>
    </source>
</reference>
<dbReference type="RefSeq" id="WP_011818866.1">
    <property type="nucleotide sequence ID" value="NC_008816.1"/>
</dbReference>
<dbReference type="Proteomes" id="UP000002590">
    <property type="component" value="Chromosome"/>
</dbReference>
<dbReference type="InterPro" id="IPR029063">
    <property type="entry name" value="SAM-dependent_MTases_sf"/>
</dbReference>
<dbReference type="InterPro" id="IPR008884">
    <property type="entry name" value="TylF_MeTrfase"/>
</dbReference>
<dbReference type="AlphaFoldDB" id="A2BSG8"/>
<dbReference type="PANTHER" id="PTHR40036:SF1">
    <property type="entry name" value="MACROCIN O-METHYLTRANSFERASE"/>
    <property type="match status" value="1"/>
</dbReference>
<dbReference type="HOGENOM" id="CLU_091691_0_0_3"/>
<dbReference type="KEGG" id="pmb:A9601_14461"/>
<evidence type="ECO:0000313" key="2">
    <source>
        <dbReference type="Proteomes" id="UP000002590"/>
    </source>
</evidence>
<dbReference type="PANTHER" id="PTHR40036">
    <property type="entry name" value="MACROCIN O-METHYLTRANSFERASE"/>
    <property type="match status" value="1"/>
</dbReference>
<organism evidence="1 2">
    <name type="scientific">Prochlorococcus marinus (strain AS9601)</name>
    <dbReference type="NCBI Taxonomy" id="146891"/>
    <lineage>
        <taxon>Bacteria</taxon>
        <taxon>Bacillati</taxon>
        <taxon>Cyanobacteriota</taxon>
        <taxon>Cyanophyceae</taxon>
        <taxon>Synechococcales</taxon>
        <taxon>Prochlorococcaceae</taxon>
        <taxon>Prochlorococcus</taxon>
    </lineage>
</organism>
<accession>A2BSG8</accession>
<sequence>MNSKRSEPWFNERLNSITGQKNWCKQDEIIYNQTNRHASKLNFFYQAFEFISENSIFGNYHEFGCHRCRTFRMALLESSRHFLENKMRFFAYDSFKGLPKVEQDHEFGSRWNEGALSTSKDEFKKLILDSGFKLDNVRLIEGFYDVSLPNIDKKEIYSDEKASLINIDCDLYESAVPVFQHIDSLVQEGTILYIDDYFSGYKGNPQKGVSLALNEWKNSTKWKLENYRDVGYAGRSYVLYK</sequence>
<dbReference type="STRING" id="146891.A9601_14461"/>
<name>A2BSG8_PROMS</name>
<proteinExistence type="predicted"/>
<dbReference type="Pfam" id="PF05711">
    <property type="entry name" value="TylF"/>
    <property type="match status" value="1"/>
</dbReference>
<dbReference type="OrthoDB" id="460413at2"/>
<dbReference type="Gene3D" id="3.40.50.150">
    <property type="entry name" value="Vaccinia Virus protein VP39"/>
    <property type="match status" value="1"/>
</dbReference>
<dbReference type="eggNOG" id="COG4122">
    <property type="taxonomic scope" value="Bacteria"/>
</dbReference>
<protein>
    <recommendedName>
        <fullName evidence="3">Methyltransferase</fullName>
    </recommendedName>
</protein>
<gene>
    <name evidence="1" type="ordered locus">A9601_14461</name>
</gene>
<evidence type="ECO:0008006" key="3">
    <source>
        <dbReference type="Google" id="ProtNLM"/>
    </source>
</evidence>
<evidence type="ECO:0000313" key="1">
    <source>
        <dbReference type="EMBL" id="ABM70729.1"/>
    </source>
</evidence>
<dbReference type="EMBL" id="CP000551">
    <property type="protein sequence ID" value="ABM70729.1"/>
    <property type="molecule type" value="Genomic_DNA"/>
</dbReference>